<dbReference type="GO" id="GO:0006952">
    <property type="term" value="P:defense response"/>
    <property type="evidence" value="ECO:0007669"/>
    <property type="project" value="UniProtKB-KW"/>
</dbReference>
<dbReference type="InterPro" id="IPR032675">
    <property type="entry name" value="LRR_dom_sf"/>
</dbReference>
<dbReference type="FunFam" id="1.10.10.10:FF:000322">
    <property type="entry name" value="Probable disease resistance protein At1g63360"/>
    <property type="match status" value="1"/>
</dbReference>
<dbReference type="Pfam" id="PF23559">
    <property type="entry name" value="WHD_DRP"/>
    <property type="match status" value="1"/>
</dbReference>
<keyword evidence="4" id="KW-0547">Nucleotide-binding</keyword>
<feature type="coiled-coil region" evidence="7">
    <location>
        <begin position="28"/>
        <end position="55"/>
    </location>
</feature>
<evidence type="ECO:0000256" key="6">
    <source>
        <dbReference type="ARBA" id="ARBA00022840"/>
    </source>
</evidence>
<dbReference type="PANTHER" id="PTHR33463">
    <property type="entry name" value="NB-ARC DOMAIN-CONTAINING PROTEIN-RELATED"/>
    <property type="match status" value="1"/>
</dbReference>
<keyword evidence="6" id="KW-0067">ATP-binding</keyword>
<dbReference type="Gene3D" id="3.80.10.10">
    <property type="entry name" value="Ribonuclease Inhibitor"/>
    <property type="match status" value="1"/>
</dbReference>
<dbReference type="InterPro" id="IPR050905">
    <property type="entry name" value="Plant_NBS-LRR"/>
</dbReference>
<keyword evidence="12" id="KW-1185">Reference proteome</keyword>
<sequence>MGNCVVFQFSCDQTVNCIIRCLRGKGFIRNLEENLKDLQRERDDLKAIQQQVKNRLWLSRVESIDTKINNVVTTSTTQLQKLCFCGLCSKNVCLTYKYGKSVFLLLEDVKKLKSEANFEEVTELIPKPEVEERPTRRTVGQEEMIEEAWKRLMDDKVGIMGLHGMGGVGKTTLFQRIHNKFAEIAGKFDMVIWVVVSQGANISKLQQDIARKLHLCGNEWTTKNESDKAAQIHTVLKRKRFVLMLDDIWVKVDLEAIGVPEPTRENECKVAFTTRSKEVCVRMGDHKPMQVKCLKEDQAWELFKGKIGNNTLRREPLIVELARKVAEKCHGLPLALSVIGETMASKSTLQEWEDAIDVLTRSASEFSDMEDKILPILKSSRGFLYCALFPEDGQINIEGLIEYWICEGFMGEYQDLKRATNKGYGVLGTLIHANLLTEVNTTTVVMHDVVREMAIWIASDLGKNKENFVVQARVGLHEVPKVKDWGAVRRMSFMCNKIEEMTCRSKCSELTTLLLQNNNSLKNLSGEIIQYMQKLIVLDLSDNYQISGLPEQISELTSLQYLDLSDTNIKQLPVGFQELKKLTHLNLTRTWMLCSIHGISKLSSLKSLKLLNSNVHGDDNLLKELQFLEHLQLLTIDVSTELGLERILEDQRLVNCIYDLDIHGFQQKSCILSLLVNMANLREVRVTSINVSNTNCGGSERDSSDLYSLDLHHSTSPCFTNLSVVYIRNSTNVKDLTLLLFAPNLAVLRIEKSEYLLETSSLSIFETLRENRLSKAEKASLKCHKCITS</sequence>
<keyword evidence="5" id="KW-0611">Plant defense</keyword>
<dbReference type="Pfam" id="PF23598">
    <property type="entry name" value="LRR_14"/>
    <property type="match status" value="1"/>
</dbReference>
<dbReference type="EMBL" id="JAAMPC010000012">
    <property type="protein sequence ID" value="KAG2277230.1"/>
    <property type="molecule type" value="Genomic_DNA"/>
</dbReference>
<name>A0A8X7UF07_BRACI</name>
<dbReference type="GO" id="GO:0005524">
    <property type="term" value="F:ATP binding"/>
    <property type="evidence" value="ECO:0007669"/>
    <property type="project" value="UniProtKB-KW"/>
</dbReference>
<feature type="domain" description="NB-ARC" evidence="8">
    <location>
        <begin position="141"/>
        <end position="311"/>
    </location>
</feature>
<dbReference type="InterPro" id="IPR027417">
    <property type="entry name" value="P-loop_NTPase"/>
</dbReference>
<dbReference type="Gene3D" id="1.10.8.430">
    <property type="entry name" value="Helical domain of apoptotic protease-activating factors"/>
    <property type="match status" value="1"/>
</dbReference>
<evidence type="ECO:0000259" key="8">
    <source>
        <dbReference type="Pfam" id="PF00931"/>
    </source>
</evidence>
<dbReference type="PANTHER" id="PTHR33463:SF220">
    <property type="entry name" value="NB-ARC DOMAIN-CONTAINING PROTEIN"/>
    <property type="match status" value="1"/>
</dbReference>
<evidence type="ECO:0000313" key="12">
    <source>
        <dbReference type="Proteomes" id="UP000886595"/>
    </source>
</evidence>
<protein>
    <recommendedName>
        <fullName evidence="13">NB-ARC domain-containing protein</fullName>
    </recommendedName>
</protein>
<dbReference type="Gene3D" id="1.10.10.10">
    <property type="entry name" value="Winged helix-like DNA-binding domain superfamily/Winged helix DNA-binding domain"/>
    <property type="match status" value="1"/>
</dbReference>
<evidence type="ECO:0000313" key="11">
    <source>
        <dbReference type="EMBL" id="KAG2277230.1"/>
    </source>
</evidence>
<dbReference type="InterPro" id="IPR042197">
    <property type="entry name" value="Apaf_helical"/>
</dbReference>
<dbReference type="InterPro" id="IPR036388">
    <property type="entry name" value="WH-like_DNA-bd_sf"/>
</dbReference>
<evidence type="ECO:0000256" key="1">
    <source>
        <dbReference type="ARBA" id="ARBA00008894"/>
    </source>
</evidence>
<dbReference type="InterPro" id="IPR002182">
    <property type="entry name" value="NB-ARC"/>
</dbReference>
<evidence type="ECO:0000256" key="7">
    <source>
        <dbReference type="SAM" id="Coils"/>
    </source>
</evidence>
<dbReference type="PRINTS" id="PR00364">
    <property type="entry name" value="DISEASERSIST"/>
</dbReference>
<evidence type="ECO:0000259" key="10">
    <source>
        <dbReference type="Pfam" id="PF23598"/>
    </source>
</evidence>
<dbReference type="Gene3D" id="3.40.50.300">
    <property type="entry name" value="P-loop containing nucleotide triphosphate hydrolases"/>
    <property type="match status" value="1"/>
</dbReference>
<keyword evidence="7" id="KW-0175">Coiled coil</keyword>
<comment type="similarity">
    <text evidence="1">Belongs to the disease resistance NB-LRR family.</text>
</comment>
<keyword evidence="2" id="KW-0433">Leucine-rich repeat</keyword>
<dbReference type="Proteomes" id="UP000886595">
    <property type="component" value="Unassembled WGS sequence"/>
</dbReference>
<dbReference type="InterPro" id="IPR058922">
    <property type="entry name" value="WHD_DRP"/>
</dbReference>
<feature type="domain" description="Disease resistance protein winged helix" evidence="9">
    <location>
        <begin position="388"/>
        <end position="454"/>
    </location>
</feature>
<evidence type="ECO:0000259" key="9">
    <source>
        <dbReference type="Pfam" id="PF23559"/>
    </source>
</evidence>
<evidence type="ECO:0000256" key="2">
    <source>
        <dbReference type="ARBA" id="ARBA00022614"/>
    </source>
</evidence>
<dbReference type="FunFam" id="3.40.50.300:FF:001091">
    <property type="entry name" value="Probable disease resistance protein At1g61300"/>
    <property type="match status" value="1"/>
</dbReference>
<evidence type="ECO:0000256" key="3">
    <source>
        <dbReference type="ARBA" id="ARBA00022737"/>
    </source>
</evidence>
<keyword evidence="3" id="KW-0677">Repeat</keyword>
<dbReference type="InterPro" id="IPR055414">
    <property type="entry name" value="LRR_R13L4/SHOC2-like"/>
</dbReference>
<dbReference type="SUPFAM" id="SSF52540">
    <property type="entry name" value="P-loop containing nucleoside triphosphate hydrolases"/>
    <property type="match status" value="1"/>
</dbReference>
<dbReference type="SUPFAM" id="SSF52058">
    <property type="entry name" value="L domain-like"/>
    <property type="match status" value="1"/>
</dbReference>
<feature type="domain" description="Disease resistance R13L4/SHOC-2-like LRR" evidence="10">
    <location>
        <begin position="488"/>
        <end position="778"/>
    </location>
</feature>
<comment type="caution">
    <text evidence="11">The sequence shown here is derived from an EMBL/GenBank/DDBJ whole genome shotgun (WGS) entry which is preliminary data.</text>
</comment>
<evidence type="ECO:0000256" key="5">
    <source>
        <dbReference type="ARBA" id="ARBA00022821"/>
    </source>
</evidence>
<dbReference type="FunFam" id="1.10.8.430:FF:000003">
    <property type="entry name" value="Probable disease resistance protein At5g66910"/>
    <property type="match status" value="1"/>
</dbReference>
<evidence type="ECO:0008006" key="13">
    <source>
        <dbReference type="Google" id="ProtNLM"/>
    </source>
</evidence>
<organism evidence="11 12">
    <name type="scientific">Brassica carinata</name>
    <name type="common">Ethiopian mustard</name>
    <name type="synonym">Abyssinian cabbage</name>
    <dbReference type="NCBI Taxonomy" id="52824"/>
    <lineage>
        <taxon>Eukaryota</taxon>
        <taxon>Viridiplantae</taxon>
        <taxon>Streptophyta</taxon>
        <taxon>Embryophyta</taxon>
        <taxon>Tracheophyta</taxon>
        <taxon>Spermatophyta</taxon>
        <taxon>Magnoliopsida</taxon>
        <taxon>eudicotyledons</taxon>
        <taxon>Gunneridae</taxon>
        <taxon>Pentapetalae</taxon>
        <taxon>rosids</taxon>
        <taxon>malvids</taxon>
        <taxon>Brassicales</taxon>
        <taxon>Brassicaceae</taxon>
        <taxon>Brassiceae</taxon>
        <taxon>Brassica</taxon>
    </lineage>
</organism>
<dbReference type="Pfam" id="PF00931">
    <property type="entry name" value="NB-ARC"/>
    <property type="match status" value="1"/>
</dbReference>
<evidence type="ECO:0000256" key="4">
    <source>
        <dbReference type="ARBA" id="ARBA00022741"/>
    </source>
</evidence>
<dbReference type="GO" id="GO:0043531">
    <property type="term" value="F:ADP binding"/>
    <property type="evidence" value="ECO:0007669"/>
    <property type="project" value="InterPro"/>
</dbReference>
<gene>
    <name evidence="11" type="ORF">Bca52824_059785</name>
</gene>
<accession>A0A8X7UF07</accession>
<proteinExistence type="inferred from homology"/>
<reference evidence="11 12" key="1">
    <citation type="submission" date="2020-02" db="EMBL/GenBank/DDBJ databases">
        <authorList>
            <person name="Ma Q."/>
            <person name="Huang Y."/>
            <person name="Song X."/>
            <person name="Pei D."/>
        </authorList>
    </citation>
    <scope>NUCLEOTIDE SEQUENCE [LARGE SCALE GENOMIC DNA]</scope>
    <source>
        <strain evidence="11">Sxm20200214</strain>
        <tissue evidence="11">Leaf</tissue>
    </source>
</reference>
<dbReference type="AlphaFoldDB" id="A0A8X7UF07"/>
<dbReference type="OrthoDB" id="664960at2759"/>